<dbReference type="Proteomes" id="UP000283255">
    <property type="component" value="Unassembled WGS sequence"/>
</dbReference>
<proteinExistence type="predicted"/>
<dbReference type="AlphaFoldDB" id="A0A418YCB0"/>
<organism evidence="1 2">
    <name type="scientific">Motilimonas pumila</name>
    <dbReference type="NCBI Taxonomy" id="2303987"/>
    <lineage>
        <taxon>Bacteria</taxon>
        <taxon>Pseudomonadati</taxon>
        <taxon>Pseudomonadota</taxon>
        <taxon>Gammaproteobacteria</taxon>
        <taxon>Alteromonadales</taxon>
        <taxon>Alteromonadales genera incertae sedis</taxon>
        <taxon>Motilimonas</taxon>
    </lineage>
</organism>
<reference evidence="1 2" key="2">
    <citation type="submission" date="2019-01" db="EMBL/GenBank/DDBJ databases">
        <title>Motilimonas pumilus sp. nov., isolated from the gut of sea cucumber (Apostichopus japonicus).</title>
        <authorList>
            <person name="Wang F.-Q."/>
            <person name="Ren L.-H."/>
            <person name="Lin Y.-W."/>
            <person name="Sun G.-H."/>
            <person name="Du Z.-J."/>
            <person name="Zhao J.-X."/>
            <person name="Liu X.-J."/>
            <person name="Liu L.-J."/>
        </authorList>
    </citation>
    <scope>NUCLEOTIDE SEQUENCE [LARGE SCALE GENOMIC DNA]</scope>
    <source>
        <strain evidence="1 2">PLHSC7-2</strain>
    </source>
</reference>
<comment type="caution">
    <text evidence="1">The sequence shown here is derived from an EMBL/GenBank/DDBJ whole genome shotgun (WGS) entry which is preliminary data.</text>
</comment>
<protein>
    <submittedName>
        <fullName evidence="1">Uncharacterized protein</fullName>
    </submittedName>
</protein>
<evidence type="ECO:0000313" key="2">
    <source>
        <dbReference type="Proteomes" id="UP000283255"/>
    </source>
</evidence>
<keyword evidence="2" id="KW-1185">Reference proteome</keyword>
<dbReference type="EMBL" id="QZCH01000020">
    <property type="protein sequence ID" value="RJG42158.1"/>
    <property type="molecule type" value="Genomic_DNA"/>
</dbReference>
<sequence>MEAYCHQTARLLSEVANGLVRFSSDSLVGDCKVRSVFELVLRNAQTYEGQLKTNQAIRFDALQSLPGPIDTIYYH</sequence>
<name>A0A418YCB0_9GAMM</name>
<gene>
    <name evidence="1" type="ORF">D1Z90_14540</name>
</gene>
<reference evidence="1 2" key="1">
    <citation type="submission" date="2018-09" db="EMBL/GenBank/DDBJ databases">
        <authorList>
            <person name="Wang F."/>
        </authorList>
    </citation>
    <scope>NUCLEOTIDE SEQUENCE [LARGE SCALE GENOMIC DNA]</scope>
    <source>
        <strain evidence="1 2">PLHSC7-2</strain>
    </source>
</reference>
<evidence type="ECO:0000313" key="1">
    <source>
        <dbReference type="EMBL" id="RJG42158.1"/>
    </source>
</evidence>
<accession>A0A418YCB0</accession>